<feature type="transmembrane region" description="Helical" evidence="1">
    <location>
        <begin position="21"/>
        <end position="43"/>
    </location>
</feature>
<sequence>MSELTAQFGPMARLGHLDTRLVRNGAAGGLLGGLVLFVVMAIYNAATGIGFWSILNACFAAFVFSSAKMMPEPAMGHGMAEPMMAEPIVASHLAVGAVLHLLMSAVSGIAFALVLALLLRAGLRILANPVAYVVAGMLGGALLYVIMMYGVAPALNSEIVDFTPRVPFFVSHLLFGATVGAFVWWRSARSQRA</sequence>
<proteinExistence type="predicted"/>
<protein>
    <submittedName>
        <fullName evidence="2">Uncharacterized protein</fullName>
    </submittedName>
</protein>
<accession>A0A8E1W554</accession>
<dbReference type="AlphaFoldDB" id="A0A8E1W554"/>
<name>A0A8E1W554_9PSEU</name>
<reference evidence="2 3" key="1">
    <citation type="submission" date="2020-08" db="EMBL/GenBank/DDBJ databases">
        <title>Amycolatopsis echigonensis JCM 21831.</title>
        <authorList>
            <person name="Tedsree N."/>
            <person name="Kuncharoen N."/>
            <person name="Likhitwitayawuid K."/>
            <person name="Tanasupawat S."/>
        </authorList>
    </citation>
    <scope>NUCLEOTIDE SEQUENCE [LARGE SCALE GENOMIC DNA]</scope>
    <source>
        <strain evidence="2 3">JCM 21831</strain>
    </source>
</reference>
<keyword evidence="1" id="KW-0812">Transmembrane</keyword>
<keyword evidence="1" id="KW-0472">Membrane</keyword>
<feature type="transmembrane region" description="Helical" evidence="1">
    <location>
        <begin position="130"/>
        <end position="154"/>
    </location>
</feature>
<gene>
    <name evidence="2" type="ORF">H5411_33455</name>
</gene>
<dbReference type="Proteomes" id="UP000550260">
    <property type="component" value="Unassembled WGS sequence"/>
</dbReference>
<dbReference type="RefSeq" id="WP_183126114.1">
    <property type="nucleotide sequence ID" value="NZ_JACJHR010000064.1"/>
</dbReference>
<dbReference type="EMBL" id="JACJHR010000064">
    <property type="protein sequence ID" value="MBB2504036.1"/>
    <property type="molecule type" value="Genomic_DNA"/>
</dbReference>
<organism evidence="2 3">
    <name type="scientific">Amycolatopsis echigonensis</name>
    <dbReference type="NCBI Taxonomy" id="2576905"/>
    <lineage>
        <taxon>Bacteria</taxon>
        <taxon>Bacillati</taxon>
        <taxon>Actinomycetota</taxon>
        <taxon>Actinomycetes</taxon>
        <taxon>Pseudonocardiales</taxon>
        <taxon>Pseudonocardiaceae</taxon>
        <taxon>Amycolatopsis</taxon>
    </lineage>
</organism>
<keyword evidence="1" id="KW-1133">Transmembrane helix</keyword>
<evidence type="ECO:0000313" key="2">
    <source>
        <dbReference type="EMBL" id="MBB2504036.1"/>
    </source>
</evidence>
<evidence type="ECO:0000256" key="1">
    <source>
        <dbReference type="SAM" id="Phobius"/>
    </source>
</evidence>
<comment type="caution">
    <text evidence="2">The sequence shown here is derived from an EMBL/GenBank/DDBJ whole genome shotgun (WGS) entry which is preliminary data.</text>
</comment>
<feature type="transmembrane region" description="Helical" evidence="1">
    <location>
        <begin position="88"/>
        <end position="118"/>
    </location>
</feature>
<evidence type="ECO:0000313" key="3">
    <source>
        <dbReference type="Proteomes" id="UP000550260"/>
    </source>
</evidence>
<feature type="transmembrane region" description="Helical" evidence="1">
    <location>
        <begin position="166"/>
        <end position="185"/>
    </location>
</feature>